<reference evidence="2" key="1">
    <citation type="journal article" date="2022" name="Mol. Ecol. Resour.">
        <title>The genomes of chicory, endive, great burdock and yacon provide insights into Asteraceae palaeo-polyploidization history and plant inulin production.</title>
        <authorList>
            <person name="Fan W."/>
            <person name="Wang S."/>
            <person name="Wang H."/>
            <person name="Wang A."/>
            <person name="Jiang F."/>
            <person name="Liu H."/>
            <person name="Zhao H."/>
            <person name="Xu D."/>
            <person name="Zhang Y."/>
        </authorList>
    </citation>
    <scope>NUCLEOTIDE SEQUENCE [LARGE SCALE GENOMIC DNA]</scope>
    <source>
        <strain evidence="2">cv. Punajuju</strain>
    </source>
</reference>
<protein>
    <submittedName>
        <fullName evidence="1">Uncharacterized protein</fullName>
    </submittedName>
</protein>
<evidence type="ECO:0000313" key="2">
    <source>
        <dbReference type="Proteomes" id="UP001055811"/>
    </source>
</evidence>
<comment type="caution">
    <text evidence="1">The sequence shown here is derived from an EMBL/GenBank/DDBJ whole genome shotgun (WGS) entry which is preliminary data.</text>
</comment>
<dbReference type="Proteomes" id="UP001055811">
    <property type="component" value="Linkage Group LG03"/>
</dbReference>
<reference evidence="1 2" key="2">
    <citation type="journal article" date="2022" name="Mol. Ecol. Resour.">
        <title>The genomes of chicory, endive, great burdock and yacon provide insights into Asteraceae paleo-polyploidization history and plant inulin production.</title>
        <authorList>
            <person name="Fan W."/>
            <person name="Wang S."/>
            <person name="Wang H."/>
            <person name="Wang A."/>
            <person name="Jiang F."/>
            <person name="Liu H."/>
            <person name="Zhao H."/>
            <person name="Xu D."/>
            <person name="Zhang Y."/>
        </authorList>
    </citation>
    <scope>NUCLEOTIDE SEQUENCE [LARGE SCALE GENOMIC DNA]</scope>
    <source>
        <strain evidence="2">cv. Punajuju</strain>
        <tissue evidence="1">Leaves</tissue>
    </source>
</reference>
<evidence type="ECO:0000313" key="1">
    <source>
        <dbReference type="EMBL" id="KAI3764549.1"/>
    </source>
</evidence>
<sequence length="74" mass="8904">MKLQIDMLFINFATIDFSFVIMKLLRDIYSIKLWVRLMNRKSYTHCASMIITPVKTNLNFNFITKMPLEIRTRN</sequence>
<gene>
    <name evidence="1" type="ORF">L2E82_14560</name>
</gene>
<organism evidence="1 2">
    <name type="scientific">Cichorium intybus</name>
    <name type="common">Chicory</name>
    <dbReference type="NCBI Taxonomy" id="13427"/>
    <lineage>
        <taxon>Eukaryota</taxon>
        <taxon>Viridiplantae</taxon>
        <taxon>Streptophyta</taxon>
        <taxon>Embryophyta</taxon>
        <taxon>Tracheophyta</taxon>
        <taxon>Spermatophyta</taxon>
        <taxon>Magnoliopsida</taxon>
        <taxon>eudicotyledons</taxon>
        <taxon>Gunneridae</taxon>
        <taxon>Pentapetalae</taxon>
        <taxon>asterids</taxon>
        <taxon>campanulids</taxon>
        <taxon>Asterales</taxon>
        <taxon>Asteraceae</taxon>
        <taxon>Cichorioideae</taxon>
        <taxon>Cichorieae</taxon>
        <taxon>Cichoriinae</taxon>
        <taxon>Cichorium</taxon>
    </lineage>
</organism>
<proteinExistence type="predicted"/>
<dbReference type="EMBL" id="CM042011">
    <property type="protein sequence ID" value="KAI3764549.1"/>
    <property type="molecule type" value="Genomic_DNA"/>
</dbReference>
<keyword evidence="2" id="KW-1185">Reference proteome</keyword>
<accession>A0ACB9F004</accession>
<name>A0ACB9F004_CICIN</name>